<feature type="signal peptide" evidence="1">
    <location>
        <begin position="1"/>
        <end position="26"/>
    </location>
</feature>
<gene>
    <name evidence="2" type="ORF">ACIBP5_30665</name>
</gene>
<name>A0ABW8ACZ3_9ACTN</name>
<evidence type="ECO:0008006" key="4">
    <source>
        <dbReference type="Google" id="ProtNLM"/>
    </source>
</evidence>
<sequence>MTGRRLLGAARSGAALLVTAVATAVAAAGCGIAPTDVQERAKPPTVEVPPPSKTIYLLKNGQLALEPADVESDTVESLLTALFAASGQPLGDRDTALRGFTFEGIEDSLNPVQRDEVQLPRTSTLTVFVKGQGRLSRLGKAQIVCTAQQDAAFEQVKIVHQYENRPSRTEGRFICGDLR</sequence>
<comment type="caution">
    <text evidence="2">The sequence shown here is derived from an EMBL/GenBank/DDBJ whole genome shotgun (WGS) entry which is preliminary data.</text>
</comment>
<keyword evidence="1" id="KW-0732">Signal</keyword>
<feature type="chain" id="PRO_5046795359" description="GerMN domain-containing protein" evidence="1">
    <location>
        <begin position="27"/>
        <end position="179"/>
    </location>
</feature>
<dbReference type="EMBL" id="JBITMB010000008">
    <property type="protein sequence ID" value="MFI7444357.1"/>
    <property type="molecule type" value="Genomic_DNA"/>
</dbReference>
<organism evidence="2 3">
    <name type="scientific">Nonomuraea indica</name>
    <dbReference type="NCBI Taxonomy" id="1581193"/>
    <lineage>
        <taxon>Bacteria</taxon>
        <taxon>Bacillati</taxon>
        <taxon>Actinomycetota</taxon>
        <taxon>Actinomycetes</taxon>
        <taxon>Streptosporangiales</taxon>
        <taxon>Streptosporangiaceae</taxon>
        <taxon>Nonomuraea</taxon>
    </lineage>
</organism>
<evidence type="ECO:0000313" key="2">
    <source>
        <dbReference type="EMBL" id="MFI7444357.1"/>
    </source>
</evidence>
<protein>
    <recommendedName>
        <fullName evidence="4">GerMN domain-containing protein</fullName>
    </recommendedName>
</protein>
<reference evidence="2 3" key="1">
    <citation type="submission" date="2024-10" db="EMBL/GenBank/DDBJ databases">
        <title>The Natural Products Discovery Center: Release of the First 8490 Sequenced Strains for Exploring Actinobacteria Biosynthetic Diversity.</title>
        <authorList>
            <person name="Kalkreuter E."/>
            <person name="Kautsar S.A."/>
            <person name="Yang D."/>
            <person name="Bader C.D."/>
            <person name="Teijaro C.N."/>
            <person name="Fluegel L."/>
            <person name="Davis C.M."/>
            <person name="Simpson J.R."/>
            <person name="Lauterbach L."/>
            <person name="Steele A.D."/>
            <person name="Gui C."/>
            <person name="Meng S."/>
            <person name="Li G."/>
            <person name="Viehrig K."/>
            <person name="Ye F."/>
            <person name="Su P."/>
            <person name="Kiefer A.F."/>
            <person name="Nichols A."/>
            <person name="Cepeda A.J."/>
            <person name="Yan W."/>
            <person name="Fan B."/>
            <person name="Jiang Y."/>
            <person name="Adhikari A."/>
            <person name="Zheng C.-J."/>
            <person name="Schuster L."/>
            <person name="Cowan T.M."/>
            <person name="Smanski M.J."/>
            <person name="Chevrette M.G."/>
            <person name="De Carvalho L.P.S."/>
            <person name="Shen B."/>
        </authorList>
    </citation>
    <scope>NUCLEOTIDE SEQUENCE [LARGE SCALE GENOMIC DNA]</scope>
    <source>
        <strain evidence="2 3">NPDC049503</strain>
    </source>
</reference>
<proteinExistence type="predicted"/>
<dbReference type="PROSITE" id="PS51257">
    <property type="entry name" value="PROKAR_LIPOPROTEIN"/>
    <property type="match status" value="1"/>
</dbReference>
<dbReference type="Proteomes" id="UP001612928">
    <property type="component" value="Unassembled WGS sequence"/>
</dbReference>
<keyword evidence="3" id="KW-1185">Reference proteome</keyword>
<accession>A0ABW8ACZ3</accession>
<dbReference type="RefSeq" id="WP_397024602.1">
    <property type="nucleotide sequence ID" value="NZ_JBITMB010000008.1"/>
</dbReference>
<evidence type="ECO:0000256" key="1">
    <source>
        <dbReference type="SAM" id="SignalP"/>
    </source>
</evidence>
<evidence type="ECO:0000313" key="3">
    <source>
        <dbReference type="Proteomes" id="UP001612928"/>
    </source>
</evidence>